<organism evidence="3 4">
    <name type="scientific">Triangularia setosa</name>
    <dbReference type="NCBI Taxonomy" id="2587417"/>
    <lineage>
        <taxon>Eukaryota</taxon>
        <taxon>Fungi</taxon>
        <taxon>Dikarya</taxon>
        <taxon>Ascomycota</taxon>
        <taxon>Pezizomycotina</taxon>
        <taxon>Sordariomycetes</taxon>
        <taxon>Sordariomycetidae</taxon>
        <taxon>Sordariales</taxon>
        <taxon>Podosporaceae</taxon>
        <taxon>Triangularia</taxon>
    </lineage>
</organism>
<protein>
    <recommendedName>
        <fullName evidence="2">BHLH domain-containing protein</fullName>
    </recommendedName>
</protein>
<feature type="domain" description="BHLH" evidence="2">
    <location>
        <begin position="252"/>
        <end position="319"/>
    </location>
</feature>
<dbReference type="Gene3D" id="4.10.280.10">
    <property type="entry name" value="Helix-loop-helix DNA-binding domain"/>
    <property type="match status" value="1"/>
</dbReference>
<feature type="region of interest" description="Disordered" evidence="1">
    <location>
        <begin position="183"/>
        <end position="204"/>
    </location>
</feature>
<feature type="compositionally biased region" description="Basic and acidic residues" evidence="1">
    <location>
        <begin position="330"/>
        <end position="351"/>
    </location>
</feature>
<evidence type="ECO:0000256" key="1">
    <source>
        <dbReference type="SAM" id="MobiDB-lite"/>
    </source>
</evidence>
<evidence type="ECO:0000313" key="3">
    <source>
        <dbReference type="EMBL" id="KAK4172926.1"/>
    </source>
</evidence>
<dbReference type="GO" id="GO:0046983">
    <property type="term" value="F:protein dimerization activity"/>
    <property type="evidence" value="ECO:0007669"/>
    <property type="project" value="InterPro"/>
</dbReference>
<name>A0AAN7A2I1_9PEZI</name>
<dbReference type="PROSITE" id="PS50888">
    <property type="entry name" value="BHLH"/>
    <property type="match status" value="1"/>
</dbReference>
<dbReference type="Proteomes" id="UP001302321">
    <property type="component" value="Unassembled WGS sequence"/>
</dbReference>
<dbReference type="EMBL" id="MU866382">
    <property type="protein sequence ID" value="KAK4172926.1"/>
    <property type="molecule type" value="Genomic_DNA"/>
</dbReference>
<feature type="compositionally biased region" description="Basic and acidic residues" evidence="1">
    <location>
        <begin position="22"/>
        <end position="34"/>
    </location>
</feature>
<keyword evidence="4" id="KW-1185">Reference proteome</keyword>
<feature type="region of interest" description="Disordered" evidence="1">
    <location>
        <begin position="1"/>
        <end position="41"/>
    </location>
</feature>
<feature type="region of interest" description="Disordered" evidence="1">
    <location>
        <begin position="330"/>
        <end position="366"/>
    </location>
</feature>
<dbReference type="InterPro" id="IPR036638">
    <property type="entry name" value="HLH_DNA-bd_sf"/>
</dbReference>
<dbReference type="AlphaFoldDB" id="A0AAN7A2I1"/>
<feature type="region of interest" description="Disordered" evidence="1">
    <location>
        <begin position="126"/>
        <end position="155"/>
    </location>
</feature>
<reference evidence="3" key="2">
    <citation type="submission" date="2023-05" db="EMBL/GenBank/DDBJ databases">
        <authorList>
            <consortium name="Lawrence Berkeley National Laboratory"/>
            <person name="Steindorff A."/>
            <person name="Hensen N."/>
            <person name="Bonometti L."/>
            <person name="Westerberg I."/>
            <person name="Brannstrom I.O."/>
            <person name="Guillou S."/>
            <person name="Cros-Aarteil S."/>
            <person name="Calhoun S."/>
            <person name="Haridas S."/>
            <person name="Kuo A."/>
            <person name="Mondo S."/>
            <person name="Pangilinan J."/>
            <person name="Riley R."/>
            <person name="Labutti K."/>
            <person name="Andreopoulos B."/>
            <person name="Lipzen A."/>
            <person name="Chen C."/>
            <person name="Yanf M."/>
            <person name="Daum C."/>
            <person name="Ng V."/>
            <person name="Clum A."/>
            <person name="Ohm R."/>
            <person name="Martin F."/>
            <person name="Silar P."/>
            <person name="Natvig D."/>
            <person name="Lalanne C."/>
            <person name="Gautier V."/>
            <person name="Ament-Velasquez S.L."/>
            <person name="Kruys A."/>
            <person name="Hutchinson M.I."/>
            <person name="Powell A.J."/>
            <person name="Barry K."/>
            <person name="Miller A.N."/>
            <person name="Grigoriev I.V."/>
            <person name="Debuchy R."/>
            <person name="Gladieux P."/>
            <person name="Thoren M.H."/>
            <person name="Johannesson H."/>
        </authorList>
    </citation>
    <scope>NUCLEOTIDE SEQUENCE</scope>
    <source>
        <strain evidence="3">CBS 892.96</strain>
    </source>
</reference>
<dbReference type="Pfam" id="PF00010">
    <property type="entry name" value="HLH"/>
    <property type="match status" value="1"/>
</dbReference>
<accession>A0AAN7A2I1</accession>
<gene>
    <name evidence="3" type="ORF">QBC36DRAFT_246556</name>
</gene>
<feature type="compositionally biased region" description="Polar residues" evidence="1">
    <location>
        <begin position="194"/>
        <end position="204"/>
    </location>
</feature>
<evidence type="ECO:0000313" key="4">
    <source>
        <dbReference type="Proteomes" id="UP001302321"/>
    </source>
</evidence>
<reference evidence="3" key="1">
    <citation type="journal article" date="2023" name="Mol. Phylogenet. Evol.">
        <title>Genome-scale phylogeny and comparative genomics of the fungal order Sordariales.</title>
        <authorList>
            <person name="Hensen N."/>
            <person name="Bonometti L."/>
            <person name="Westerberg I."/>
            <person name="Brannstrom I.O."/>
            <person name="Guillou S."/>
            <person name="Cros-Aarteil S."/>
            <person name="Calhoun S."/>
            <person name="Haridas S."/>
            <person name="Kuo A."/>
            <person name="Mondo S."/>
            <person name="Pangilinan J."/>
            <person name="Riley R."/>
            <person name="LaButti K."/>
            <person name="Andreopoulos B."/>
            <person name="Lipzen A."/>
            <person name="Chen C."/>
            <person name="Yan M."/>
            <person name="Daum C."/>
            <person name="Ng V."/>
            <person name="Clum A."/>
            <person name="Steindorff A."/>
            <person name="Ohm R.A."/>
            <person name="Martin F."/>
            <person name="Silar P."/>
            <person name="Natvig D.O."/>
            <person name="Lalanne C."/>
            <person name="Gautier V."/>
            <person name="Ament-Velasquez S.L."/>
            <person name="Kruys A."/>
            <person name="Hutchinson M.I."/>
            <person name="Powell A.J."/>
            <person name="Barry K."/>
            <person name="Miller A.N."/>
            <person name="Grigoriev I.V."/>
            <person name="Debuchy R."/>
            <person name="Gladieux P."/>
            <person name="Hiltunen Thoren M."/>
            <person name="Johannesson H."/>
        </authorList>
    </citation>
    <scope>NUCLEOTIDE SEQUENCE</scope>
    <source>
        <strain evidence="3">CBS 892.96</strain>
    </source>
</reference>
<dbReference type="InterPro" id="IPR011598">
    <property type="entry name" value="bHLH_dom"/>
</dbReference>
<comment type="caution">
    <text evidence="3">The sequence shown here is derived from an EMBL/GenBank/DDBJ whole genome shotgun (WGS) entry which is preliminary data.</text>
</comment>
<proteinExistence type="predicted"/>
<evidence type="ECO:0000259" key="2">
    <source>
        <dbReference type="PROSITE" id="PS50888"/>
    </source>
</evidence>
<sequence length="366" mass="41184">MHHPLPSSLTVYRPDSGADSSFPERHLDDLRESPTEWPGQEDIAHFSPISLEFSEAGLPKTQNFETNVSSLWPEGWTNQPHPLLHRHQISAQTGPIEQPLLPPSFRQTPSAVQTEWDLFRASSAHTPGHLQWNAPQQRSNAEEDSDSNQSLNDSMEEFCPPLSVWNATHKVRRRSAHRITKPTRLPVGPAASHSIMSDRQPNESSPDLFDFASNNIFHTQPSHNPVILGDGHGATNFGFPQGEELTAEKVHSKRIAHKLSEKTRRNRLTLAIREIQKLLPSESDRDDLPLADSELLIRPGVPSSKLDVVEMAIGFIRKLKEENVSMAKRLREIEQKPTPEGCRCRKEDQGQEKTPPAEEPEDKSTK</sequence>
<dbReference type="SUPFAM" id="SSF47459">
    <property type="entry name" value="HLH, helix-loop-helix DNA-binding domain"/>
    <property type="match status" value="1"/>
</dbReference>